<evidence type="ECO:0000256" key="2">
    <source>
        <dbReference type="PROSITE-ProRule" id="PRU00708"/>
    </source>
</evidence>
<name>A0A8T2SKC5_CERRI</name>
<feature type="repeat" description="PPR" evidence="2">
    <location>
        <begin position="103"/>
        <end position="137"/>
    </location>
</feature>
<dbReference type="GO" id="GO:0048731">
    <property type="term" value="P:system development"/>
    <property type="evidence" value="ECO:0007669"/>
    <property type="project" value="UniProtKB-ARBA"/>
</dbReference>
<evidence type="ECO:0000313" key="3">
    <source>
        <dbReference type="EMBL" id="KAH7351837.1"/>
    </source>
</evidence>
<evidence type="ECO:0000256" key="1">
    <source>
        <dbReference type="ARBA" id="ARBA00022737"/>
    </source>
</evidence>
<feature type="repeat" description="PPR" evidence="2">
    <location>
        <begin position="307"/>
        <end position="341"/>
    </location>
</feature>
<dbReference type="Proteomes" id="UP000825935">
    <property type="component" value="Chromosome 19"/>
</dbReference>
<keyword evidence="4" id="KW-1185">Reference proteome</keyword>
<dbReference type="Pfam" id="PF13041">
    <property type="entry name" value="PPR_2"/>
    <property type="match status" value="3"/>
</dbReference>
<comment type="caution">
    <text evidence="3">The sequence shown here is derived from an EMBL/GenBank/DDBJ whole genome shotgun (WGS) entry which is preliminary data.</text>
</comment>
<keyword evidence="1" id="KW-0677">Repeat</keyword>
<reference evidence="3" key="1">
    <citation type="submission" date="2021-08" db="EMBL/GenBank/DDBJ databases">
        <title>WGS assembly of Ceratopteris richardii.</title>
        <authorList>
            <person name="Marchant D.B."/>
            <person name="Chen G."/>
            <person name="Jenkins J."/>
            <person name="Shu S."/>
            <person name="Leebens-Mack J."/>
            <person name="Grimwood J."/>
            <person name="Schmutz J."/>
            <person name="Soltis P."/>
            <person name="Soltis D."/>
            <person name="Chen Z.-H."/>
        </authorList>
    </citation>
    <scope>NUCLEOTIDE SEQUENCE</scope>
    <source>
        <strain evidence="3">Whitten #5841</strain>
        <tissue evidence="3">Leaf</tissue>
    </source>
</reference>
<protein>
    <recommendedName>
        <fullName evidence="5">Pentatricopeptide repeat-containing protein</fullName>
    </recommendedName>
</protein>
<proteinExistence type="predicted"/>
<dbReference type="InterPro" id="IPR011990">
    <property type="entry name" value="TPR-like_helical_dom_sf"/>
</dbReference>
<dbReference type="AlphaFoldDB" id="A0A8T2SKC5"/>
<dbReference type="FunFam" id="1.25.40.10:FF:000381">
    <property type="entry name" value="Pentatricopeptide repeat-containing protein"/>
    <property type="match status" value="1"/>
</dbReference>
<dbReference type="PANTHER" id="PTHR47926:SF382">
    <property type="entry name" value="PENTACOTRIPEPTIDE-REPEAT REGION OF PRORP DOMAIN-CONTAINING PROTEIN"/>
    <property type="match status" value="1"/>
</dbReference>
<dbReference type="OrthoDB" id="631241at2759"/>
<accession>A0A8T2SKC5</accession>
<evidence type="ECO:0000313" key="4">
    <source>
        <dbReference type="Proteomes" id="UP000825935"/>
    </source>
</evidence>
<dbReference type="GO" id="GO:0003723">
    <property type="term" value="F:RNA binding"/>
    <property type="evidence" value="ECO:0007669"/>
    <property type="project" value="InterPro"/>
</dbReference>
<organism evidence="3 4">
    <name type="scientific">Ceratopteris richardii</name>
    <name type="common">Triangle waterfern</name>
    <dbReference type="NCBI Taxonomy" id="49495"/>
    <lineage>
        <taxon>Eukaryota</taxon>
        <taxon>Viridiplantae</taxon>
        <taxon>Streptophyta</taxon>
        <taxon>Embryophyta</taxon>
        <taxon>Tracheophyta</taxon>
        <taxon>Polypodiopsida</taxon>
        <taxon>Polypodiidae</taxon>
        <taxon>Polypodiales</taxon>
        <taxon>Pteridineae</taxon>
        <taxon>Pteridaceae</taxon>
        <taxon>Parkerioideae</taxon>
        <taxon>Ceratopteris</taxon>
    </lineage>
</organism>
<dbReference type="InterPro" id="IPR046960">
    <property type="entry name" value="PPR_At4g14850-like_plant"/>
</dbReference>
<gene>
    <name evidence="3" type="ORF">KP509_19G016600</name>
</gene>
<dbReference type="FunFam" id="1.25.40.10:FF:000158">
    <property type="entry name" value="pentatricopeptide repeat-containing protein At2g33680"/>
    <property type="match status" value="1"/>
</dbReference>
<dbReference type="PROSITE" id="PS51375">
    <property type="entry name" value="PPR"/>
    <property type="match status" value="4"/>
</dbReference>
<sequence length="581" mass="64092">MQAKRTHKTHGLKNSNVEITALIKPLLPHNHGSGPCPGAILAHLKACARLRDAETGSRIHAICVENDLLKSYPFVKNALIGMYAKCGTLQKAEEVFHQNGACDPVSWNTLIAGYLQHDCVDKAVGCFKQMQLQSVPPDSFTYSCILKACGIMKNLHFGSEMHIDIEKKGLLENSPFVGNALIDMYSKCGSLQHAHQVFNMLPVHNVVTWTSVIAGYLQQEKAVEALKCFEQMLSQGVSPDGATIVCCLKACGSIAAKEKGQELHQYAKEMGFLEHNILVATALVDMYMKCGMVCKALEVFISLHTHNIITWNSLIAGLAQWKCDEVALGCYDRMKLESVCPDVATLTCSLKACGDIIATKKGRQLHAVMELEGFLKASQLAGNSLVDMYAKAGMLESAERVFNELPIRNVVSWNAMITGYARLGRVQELFSTSTRMINEGITVNSVTCLSVLTGCSHNGLVDQAQTYFQIMSESFGFHPTLEHYACFIDLLGRAGQLEGAYTVLLKAPSYLTNLAMWLTLLSTCRKWGNIELGRQVFKQAVRIHRKEGALYTCMSKIYGDAGLWSDMKHMTQIGMRMQALN</sequence>
<dbReference type="FunFam" id="1.25.40.10:FF:000031">
    <property type="entry name" value="Pentatricopeptide repeat-containing protein mitochondrial"/>
    <property type="match status" value="1"/>
</dbReference>
<dbReference type="PANTHER" id="PTHR47926">
    <property type="entry name" value="PENTATRICOPEPTIDE REPEAT-CONTAINING PROTEIN"/>
    <property type="match status" value="1"/>
</dbReference>
<dbReference type="Pfam" id="PF01535">
    <property type="entry name" value="PPR"/>
    <property type="match status" value="4"/>
</dbReference>
<evidence type="ECO:0008006" key="5">
    <source>
        <dbReference type="Google" id="ProtNLM"/>
    </source>
</evidence>
<feature type="repeat" description="PPR" evidence="2">
    <location>
        <begin position="205"/>
        <end position="239"/>
    </location>
</feature>
<dbReference type="GO" id="GO:0009451">
    <property type="term" value="P:RNA modification"/>
    <property type="evidence" value="ECO:0007669"/>
    <property type="project" value="InterPro"/>
</dbReference>
<feature type="repeat" description="PPR" evidence="2">
    <location>
        <begin position="409"/>
        <end position="443"/>
    </location>
</feature>
<dbReference type="EMBL" id="CM035424">
    <property type="protein sequence ID" value="KAH7351837.1"/>
    <property type="molecule type" value="Genomic_DNA"/>
</dbReference>
<dbReference type="Gene3D" id="1.25.40.10">
    <property type="entry name" value="Tetratricopeptide repeat domain"/>
    <property type="match status" value="4"/>
</dbReference>
<dbReference type="NCBIfam" id="TIGR00756">
    <property type="entry name" value="PPR"/>
    <property type="match status" value="5"/>
</dbReference>
<dbReference type="InterPro" id="IPR002885">
    <property type="entry name" value="PPR_rpt"/>
</dbReference>